<protein>
    <submittedName>
        <fullName evidence="1">33343_t:CDS:1</fullName>
    </submittedName>
</protein>
<evidence type="ECO:0000313" key="2">
    <source>
        <dbReference type="Proteomes" id="UP000789901"/>
    </source>
</evidence>
<organism evidence="1 2">
    <name type="scientific">Gigaspora margarita</name>
    <dbReference type="NCBI Taxonomy" id="4874"/>
    <lineage>
        <taxon>Eukaryota</taxon>
        <taxon>Fungi</taxon>
        <taxon>Fungi incertae sedis</taxon>
        <taxon>Mucoromycota</taxon>
        <taxon>Glomeromycotina</taxon>
        <taxon>Glomeromycetes</taxon>
        <taxon>Diversisporales</taxon>
        <taxon>Gigasporaceae</taxon>
        <taxon>Gigaspora</taxon>
    </lineage>
</organism>
<dbReference type="EMBL" id="CAJVQB010061305">
    <property type="protein sequence ID" value="CAG8839814.1"/>
    <property type="molecule type" value="Genomic_DNA"/>
</dbReference>
<sequence>MADKIRFEDSEAQRVSKMIKKLAEKHIVPILPNYYLVNYIIEAYAVILYQHKAKGDAIFFLTEKQIIENDPFRPSELPKTRHATSIINNIIPHKFDNRHNIGVDDQKTTKMNAVHLLNENIDSFTLNNDQTNHDNSKKSSNPHISIYDDQETILAQNTDISE</sequence>
<evidence type="ECO:0000313" key="1">
    <source>
        <dbReference type="EMBL" id="CAG8839814.1"/>
    </source>
</evidence>
<keyword evidence="2" id="KW-1185">Reference proteome</keyword>
<feature type="non-terminal residue" evidence="1">
    <location>
        <position position="162"/>
    </location>
</feature>
<dbReference type="Proteomes" id="UP000789901">
    <property type="component" value="Unassembled WGS sequence"/>
</dbReference>
<accession>A0ABN7WSL8</accession>
<proteinExistence type="predicted"/>
<gene>
    <name evidence="1" type="ORF">GMARGA_LOCUS34619</name>
</gene>
<comment type="caution">
    <text evidence="1">The sequence shown here is derived from an EMBL/GenBank/DDBJ whole genome shotgun (WGS) entry which is preliminary data.</text>
</comment>
<reference evidence="1 2" key="1">
    <citation type="submission" date="2021-06" db="EMBL/GenBank/DDBJ databases">
        <authorList>
            <person name="Kallberg Y."/>
            <person name="Tangrot J."/>
            <person name="Rosling A."/>
        </authorList>
    </citation>
    <scope>NUCLEOTIDE SEQUENCE [LARGE SCALE GENOMIC DNA]</scope>
    <source>
        <strain evidence="1 2">120-4 pot B 10/14</strain>
    </source>
</reference>
<name>A0ABN7WSL8_GIGMA</name>